<dbReference type="Proteomes" id="UP000824225">
    <property type="component" value="Unassembled WGS sequence"/>
</dbReference>
<reference evidence="1" key="1">
    <citation type="journal article" date="2021" name="PeerJ">
        <title>Extensive microbial diversity within the chicken gut microbiome revealed by metagenomics and culture.</title>
        <authorList>
            <person name="Gilroy R."/>
            <person name="Ravi A."/>
            <person name="Getino M."/>
            <person name="Pursley I."/>
            <person name="Horton D.L."/>
            <person name="Alikhan N.F."/>
            <person name="Baker D."/>
            <person name="Gharbi K."/>
            <person name="Hall N."/>
            <person name="Watson M."/>
            <person name="Adriaenssens E.M."/>
            <person name="Foster-Nyarko E."/>
            <person name="Jarju S."/>
            <person name="Secka A."/>
            <person name="Antonio M."/>
            <person name="Oren A."/>
            <person name="Chaudhuri R.R."/>
            <person name="La Ragione R."/>
            <person name="Hildebrand F."/>
            <person name="Pallen M.J."/>
        </authorList>
    </citation>
    <scope>NUCLEOTIDE SEQUENCE</scope>
    <source>
        <strain evidence="1">CHK186-16707</strain>
    </source>
</reference>
<proteinExistence type="predicted"/>
<dbReference type="NCBIfam" id="TIGR02548">
    <property type="entry name" value="casB_cse2"/>
    <property type="match status" value="1"/>
</dbReference>
<dbReference type="InterPro" id="IPR013382">
    <property type="entry name" value="CRISPR-assoc_prot_Cse2"/>
</dbReference>
<sequence length="166" mass="18569">MAFVLKRSQEDTGFAARLRRADNPDTEYQSWDTLAAFGVNLEQDAERLPFALVGAALCRIKPERDGTASLGMALRSCFEDTEQGAVRLRRLLACDSSEEACRIVRPMLTLIAAKTRKPLNFARLLKELLRFGGSVSERIKIRWAQDFYRNQEDGAEAKTPDAGETA</sequence>
<evidence type="ECO:0000313" key="2">
    <source>
        <dbReference type="Proteomes" id="UP000824225"/>
    </source>
</evidence>
<dbReference type="Pfam" id="PF09485">
    <property type="entry name" value="CRISPR_Cse2"/>
    <property type="match status" value="1"/>
</dbReference>
<reference evidence="1" key="2">
    <citation type="submission" date="2021-04" db="EMBL/GenBank/DDBJ databases">
        <authorList>
            <person name="Gilroy R."/>
        </authorList>
    </citation>
    <scope>NUCLEOTIDE SEQUENCE</scope>
    <source>
        <strain evidence="1">CHK186-16707</strain>
    </source>
</reference>
<accession>A0A9D2HCD0</accession>
<protein>
    <submittedName>
        <fullName evidence="1">Type I-E CRISPR-associated protein Cse2/CasB</fullName>
    </submittedName>
</protein>
<dbReference type="InterPro" id="IPR038287">
    <property type="entry name" value="Cse2_sf"/>
</dbReference>
<dbReference type="Gene3D" id="1.10.520.40">
    <property type="entry name" value="CRISPR-associated protein Cse2"/>
    <property type="match status" value="1"/>
</dbReference>
<gene>
    <name evidence="1" type="primary">casB</name>
    <name evidence="1" type="ORF">H9962_00025</name>
</gene>
<dbReference type="AlphaFoldDB" id="A0A9D2HCD0"/>
<dbReference type="CDD" id="cd09731">
    <property type="entry name" value="Cse2_I-E"/>
    <property type="match status" value="1"/>
</dbReference>
<comment type="caution">
    <text evidence="1">The sequence shown here is derived from an EMBL/GenBank/DDBJ whole genome shotgun (WGS) entry which is preliminary data.</text>
</comment>
<name>A0A9D2HCD0_9BACT</name>
<organism evidence="1 2">
    <name type="scientific">Candidatus Mailhella merdigallinarum</name>
    <dbReference type="NCBI Taxonomy" id="2838658"/>
    <lineage>
        <taxon>Bacteria</taxon>
        <taxon>Pseudomonadati</taxon>
        <taxon>Thermodesulfobacteriota</taxon>
        <taxon>Desulfovibrionia</taxon>
        <taxon>Desulfovibrionales</taxon>
        <taxon>Desulfovibrionaceae</taxon>
        <taxon>Mailhella</taxon>
    </lineage>
</organism>
<evidence type="ECO:0000313" key="1">
    <source>
        <dbReference type="EMBL" id="HJA07566.1"/>
    </source>
</evidence>
<dbReference type="EMBL" id="DXAN01000001">
    <property type="protein sequence ID" value="HJA07566.1"/>
    <property type="molecule type" value="Genomic_DNA"/>
</dbReference>